<dbReference type="AlphaFoldDB" id="A0A1M5T716"/>
<dbReference type="RefSeq" id="WP_072829636.1">
    <property type="nucleotide sequence ID" value="NZ_FQXP01000003.1"/>
</dbReference>
<keyword evidence="9" id="KW-0133">Cell shape</keyword>
<evidence type="ECO:0000256" key="1">
    <source>
        <dbReference type="ARBA" id="ARBA00003217"/>
    </source>
</evidence>
<evidence type="ECO:0000256" key="15">
    <source>
        <dbReference type="RuleBase" id="RU004016"/>
    </source>
</evidence>
<gene>
    <name evidence="18" type="ORF">SAMN02745196_00455</name>
</gene>
<comment type="similarity">
    <text evidence="3 15">Belongs to the peptidase S11 family.</text>
</comment>
<dbReference type="Pfam" id="PF07943">
    <property type="entry name" value="PBP5_C"/>
    <property type="match status" value="1"/>
</dbReference>
<dbReference type="Pfam" id="PF00768">
    <property type="entry name" value="Peptidase_S11"/>
    <property type="match status" value="1"/>
</dbReference>
<keyword evidence="19" id="KW-1185">Reference proteome</keyword>
<reference evidence="18 19" key="1">
    <citation type="submission" date="2016-11" db="EMBL/GenBank/DDBJ databases">
        <authorList>
            <person name="Jaros S."/>
            <person name="Januszkiewicz K."/>
            <person name="Wedrychowicz H."/>
        </authorList>
    </citation>
    <scope>NUCLEOTIDE SEQUENCE [LARGE SCALE GENOMIC DNA]</scope>
    <source>
        <strain evidence="18 19">DSM 3089</strain>
    </source>
</reference>
<dbReference type="Gene3D" id="3.40.710.10">
    <property type="entry name" value="DD-peptidase/beta-lactamase superfamily"/>
    <property type="match status" value="1"/>
</dbReference>
<evidence type="ECO:0000313" key="19">
    <source>
        <dbReference type="Proteomes" id="UP000184526"/>
    </source>
</evidence>
<evidence type="ECO:0000256" key="12">
    <source>
        <dbReference type="ARBA" id="ARBA00034000"/>
    </source>
</evidence>
<evidence type="ECO:0000256" key="7">
    <source>
        <dbReference type="ARBA" id="ARBA00022729"/>
    </source>
</evidence>
<dbReference type="SMART" id="SM00936">
    <property type="entry name" value="PBP5_C"/>
    <property type="match status" value="1"/>
</dbReference>
<evidence type="ECO:0000256" key="16">
    <source>
        <dbReference type="SAM" id="SignalP"/>
    </source>
</evidence>
<comment type="function">
    <text evidence="1">Removes C-terminal D-alanyl residues from sugar-peptide cell wall precursors.</text>
</comment>
<evidence type="ECO:0000256" key="9">
    <source>
        <dbReference type="ARBA" id="ARBA00022960"/>
    </source>
</evidence>
<feature type="signal peptide" evidence="16">
    <location>
        <begin position="1"/>
        <end position="24"/>
    </location>
</feature>
<dbReference type="GO" id="GO:0009252">
    <property type="term" value="P:peptidoglycan biosynthetic process"/>
    <property type="evidence" value="ECO:0007669"/>
    <property type="project" value="UniProtKB-UniPathway"/>
</dbReference>
<dbReference type="EMBL" id="FQXP01000003">
    <property type="protein sequence ID" value="SHH46400.1"/>
    <property type="molecule type" value="Genomic_DNA"/>
</dbReference>
<evidence type="ECO:0000256" key="3">
    <source>
        <dbReference type="ARBA" id="ARBA00007164"/>
    </source>
</evidence>
<dbReference type="SUPFAM" id="SSF69189">
    <property type="entry name" value="Penicillin-binding protein associated domain"/>
    <property type="match status" value="1"/>
</dbReference>
<feature type="chain" id="PRO_5012567625" description="serine-type D-Ala-D-Ala carboxypeptidase" evidence="16">
    <location>
        <begin position="25"/>
        <end position="375"/>
    </location>
</feature>
<evidence type="ECO:0000256" key="4">
    <source>
        <dbReference type="ARBA" id="ARBA00012448"/>
    </source>
</evidence>
<keyword evidence="6" id="KW-0645">Protease</keyword>
<dbReference type="PANTHER" id="PTHR21581:SF33">
    <property type="entry name" value="D-ALANYL-D-ALANINE CARBOXYPEPTIDASE DACB"/>
    <property type="match status" value="1"/>
</dbReference>
<dbReference type="STRING" id="1121306.SAMN02745196_00455"/>
<dbReference type="GO" id="GO:0009002">
    <property type="term" value="F:serine-type D-Ala-D-Ala carboxypeptidase activity"/>
    <property type="evidence" value="ECO:0007669"/>
    <property type="project" value="UniProtKB-EC"/>
</dbReference>
<evidence type="ECO:0000256" key="6">
    <source>
        <dbReference type="ARBA" id="ARBA00022670"/>
    </source>
</evidence>
<proteinExistence type="inferred from homology"/>
<comment type="catalytic activity">
    <reaction evidence="12">
        <text>Preferential cleavage: (Ac)2-L-Lys-D-Ala-|-D-Ala. Also transpeptidation of peptidyl-alanyl moieties that are N-acyl substituents of D-alanine.</text>
        <dbReference type="EC" id="3.4.16.4"/>
    </reaction>
</comment>
<organism evidence="18 19">
    <name type="scientific">Clostridium collagenovorans DSM 3089</name>
    <dbReference type="NCBI Taxonomy" id="1121306"/>
    <lineage>
        <taxon>Bacteria</taxon>
        <taxon>Bacillati</taxon>
        <taxon>Bacillota</taxon>
        <taxon>Clostridia</taxon>
        <taxon>Eubacteriales</taxon>
        <taxon>Clostridiaceae</taxon>
        <taxon>Clostridium</taxon>
    </lineage>
</organism>
<dbReference type="GO" id="GO:0006508">
    <property type="term" value="P:proteolysis"/>
    <property type="evidence" value="ECO:0007669"/>
    <property type="project" value="UniProtKB-KW"/>
</dbReference>
<dbReference type="SUPFAM" id="SSF56601">
    <property type="entry name" value="beta-lactamase/transpeptidase-like"/>
    <property type="match status" value="1"/>
</dbReference>
<comment type="pathway">
    <text evidence="2">Cell wall biogenesis; peptidoglycan biosynthesis.</text>
</comment>
<name>A0A1M5T716_9CLOT</name>
<sequence>MRNYFKIISVTLIIFLLSSNVALANPSKANNKLVIDARAAIAMDKETGVVLYEKNSRELIPMASTTKIMTSLIAINNGNIDEKVTISKKSAAIHGSTVGYKEGEEITIRELLYGLMFKSGNDAAVAIAEGVGGSIEGFLKLMNEYALQIGLRDTHFETPHGLDSENHYTTAYDLALLTTKAKNNEIFNEIVGSKVIDPEKYNFTRGYNNINKLLYQVPEATGVKTGYTGNAGKCLVSSFDVNGHEIVVVTLNCIERWRESKKIFEYVKDHYNYETIAQENQVIDKITLEDNKGEIELLCKENIVIPKKADSKYEVEVVKAENNLPKVISKDMILGHLSIKQDDKVICKVNLYSNTDNNRENLIDKIKNKISSSRK</sequence>
<dbReference type="Proteomes" id="UP000184526">
    <property type="component" value="Unassembled WGS sequence"/>
</dbReference>
<dbReference type="GO" id="GO:0071555">
    <property type="term" value="P:cell wall organization"/>
    <property type="evidence" value="ECO:0007669"/>
    <property type="project" value="UniProtKB-KW"/>
</dbReference>
<accession>A0A1M5T716</accession>
<keyword evidence="5 18" id="KW-0121">Carboxypeptidase</keyword>
<evidence type="ECO:0000256" key="2">
    <source>
        <dbReference type="ARBA" id="ARBA00004752"/>
    </source>
</evidence>
<dbReference type="OrthoDB" id="9791132at2"/>
<evidence type="ECO:0000256" key="13">
    <source>
        <dbReference type="PIRSR" id="PIRSR618044-1"/>
    </source>
</evidence>
<protein>
    <recommendedName>
        <fullName evidence="4">serine-type D-Ala-D-Ala carboxypeptidase</fullName>
        <ecNumber evidence="4">3.4.16.4</ecNumber>
    </recommendedName>
</protein>
<feature type="active site" description="Proton acceptor" evidence="13">
    <location>
        <position position="67"/>
    </location>
</feature>
<dbReference type="InterPro" id="IPR015956">
    <property type="entry name" value="Peniciliin-bd_prot_C_sf"/>
</dbReference>
<evidence type="ECO:0000313" key="18">
    <source>
        <dbReference type="EMBL" id="SHH46400.1"/>
    </source>
</evidence>
<feature type="binding site" evidence="14">
    <location>
        <position position="224"/>
    </location>
    <ligand>
        <name>substrate</name>
    </ligand>
</feature>
<keyword evidence="7 16" id="KW-0732">Signal</keyword>
<evidence type="ECO:0000256" key="5">
    <source>
        <dbReference type="ARBA" id="ARBA00022645"/>
    </source>
</evidence>
<dbReference type="PRINTS" id="PR00725">
    <property type="entry name" value="DADACBPTASE1"/>
</dbReference>
<dbReference type="InterPro" id="IPR018044">
    <property type="entry name" value="Peptidase_S11"/>
</dbReference>
<evidence type="ECO:0000256" key="14">
    <source>
        <dbReference type="PIRSR" id="PIRSR618044-2"/>
    </source>
</evidence>
<evidence type="ECO:0000259" key="17">
    <source>
        <dbReference type="SMART" id="SM00936"/>
    </source>
</evidence>
<evidence type="ECO:0000256" key="8">
    <source>
        <dbReference type="ARBA" id="ARBA00022801"/>
    </source>
</evidence>
<dbReference type="InterPro" id="IPR012907">
    <property type="entry name" value="Peptidase_S11_C"/>
</dbReference>
<evidence type="ECO:0000256" key="10">
    <source>
        <dbReference type="ARBA" id="ARBA00022984"/>
    </source>
</evidence>
<keyword evidence="8" id="KW-0378">Hydrolase</keyword>
<evidence type="ECO:0000256" key="11">
    <source>
        <dbReference type="ARBA" id="ARBA00023316"/>
    </source>
</evidence>
<dbReference type="PANTHER" id="PTHR21581">
    <property type="entry name" value="D-ALANYL-D-ALANINE CARBOXYPEPTIDASE"/>
    <property type="match status" value="1"/>
</dbReference>
<dbReference type="GO" id="GO:0008360">
    <property type="term" value="P:regulation of cell shape"/>
    <property type="evidence" value="ECO:0007669"/>
    <property type="project" value="UniProtKB-KW"/>
</dbReference>
<keyword evidence="11" id="KW-0961">Cell wall biogenesis/degradation</keyword>
<dbReference type="InterPro" id="IPR012338">
    <property type="entry name" value="Beta-lactam/transpept-like"/>
</dbReference>
<feature type="active site" evidence="13">
    <location>
        <position position="119"/>
    </location>
</feature>
<feature type="active site" description="Acyl-ester intermediate" evidence="13">
    <location>
        <position position="64"/>
    </location>
</feature>
<dbReference type="InterPro" id="IPR001967">
    <property type="entry name" value="Peptidase_S11_N"/>
</dbReference>
<feature type="domain" description="Peptidase S11 D-Ala-D-Ala carboxypeptidase A C-terminal" evidence="17">
    <location>
        <begin position="271"/>
        <end position="359"/>
    </location>
</feature>
<dbReference type="UniPathway" id="UPA00219"/>
<keyword evidence="10" id="KW-0573">Peptidoglycan synthesis</keyword>
<dbReference type="EC" id="3.4.16.4" evidence="4"/>